<evidence type="ECO:0000256" key="4">
    <source>
        <dbReference type="ARBA" id="ARBA00022729"/>
    </source>
</evidence>
<dbReference type="InterPro" id="IPR015720">
    <property type="entry name" value="Emp24-like"/>
</dbReference>
<dbReference type="PROSITE" id="PS50866">
    <property type="entry name" value="GOLD"/>
    <property type="match status" value="1"/>
</dbReference>
<dbReference type="OrthoDB" id="1929172at2759"/>
<dbReference type="Proteomes" id="UP000269721">
    <property type="component" value="Unassembled WGS sequence"/>
</dbReference>
<evidence type="ECO:0000256" key="11">
    <source>
        <dbReference type="SAM" id="SignalP"/>
    </source>
</evidence>
<feature type="region of interest" description="Disordered" evidence="9">
    <location>
        <begin position="116"/>
        <end position="137"/>
    </location>
</feature>
<sequence>MLRSAALLLAIASLASATTLTYRMQPHEKACFYTTANSQGEKMAFYFAVQSGGSFDIDYDITGPKSEPILSGTKERQGDFVFSAPSPGEHTFCFSNVMSTFAEKLVDFDITAEHETNAANESPLPPPSTDTKQAAKKQIAPIEEKLSKLTASLGNMQRQQRYFRTRENRNFATVVSTEGRIFWFAVAQSGVIVFMALLQVFMIQAFFNKSVKTRV</sequence>
<name>A0A4P9W683_9FUNG</name>
<protein>
    <submittedName>
        <fullName evidence="13">Putative endosomal cargo receptor</fullName>
    </submittedName>
</protein>
<evidence type="ECO:0000259" key="12">
    <source>
        <dbReference type="PROSITE" id="PS50866"/>
    </source>
</evidence>
<dbReference type="GO" id="GO:0012505">
    <property type="term" value="C:endomembrane system"/>
    <property type="evidence" value="ECO:0007669"/>
    <property type="project" value="UniProtKB-SubCell"/>
</dbReference>
<dbReference type="EMBL" id="KZ997146">
    <property type="protein sequence ID" value="RKO87814.1"/>
    <property type="molecule type" value="Genomic_DNA"/>
</dbReference>
<reference evidence="14" key="1">
    <citation type="journal article" date="2018" name="Nat. Microbiol.">
        <title>Leveraging single-cell genomics to expand the fungal tree of life.</title>
        <authorList>
            <person name="Ahrendt S.R."/>
            <person name="Quandt C.A."/>
            <person name="Ciobanu D."/>
            <person name="Clum A."/>
            <person name="Salamov A."/>
            <person name="Andreopoulos B."/>
            <person name="Cheng J.F."/>
            <person name="Woyke T."/>
            <person name="Pelin A."/>
            <person name="Henrissat B."/>
            <person name="Reynolds N.K."/>
            <person name="Benny G.L."/>
            <person name="Smith M.E."/>
            <person name="James T.Y."/>
            <person name="Grigoriev I.V."/>
        </authorList>
    </citation>
    <scope>NUCLEOTIDE SEQUENCE [LARGE SCALE GENOMIC DNA]</scope>
</reference>
<keyword evidence="5 10" id="KW-1133">Transmembrane helix</keyword>
<organism evidence="13 14">
    <name type="scientific">Blyttiomyces helicus</name>
    <dbReference type="NCBI Taxonomy" id="388810"/>
    <lineage>
        <taxon>Eukaryota</taxon>
        <taxon>Fungi</taxon>
        <taxon>Fungi incertae sedis</taxon>
        <taxon>Chytridiomycota</taxon>
        <taxon>Chytridiomycota incertae sedis</taxon>
        <taxon>Chytridiomycetes</taxon>
        <taxon>Chytridiomycetes incertae sedis</taxon>
        <taxon>Blyttiomyces</taxon>
    </lineage>
</organism>
<comment type="subcellular location">
    <subcellularLocation>
        <location evidence="7">Endomembrane system</location>
        <topology evidence="7">Single-pass membrane protein</topology>
    </subcellularLocation>
    <subcellularLocation>
        <location evidence="1 8">Membrane</location>
        <topology evidence="1 8">Single-pass type I membrane protein</topology>
    </subcellularLocation>
</comment>
<dbReference type="PANTHER" id="PTHR22811">
    <property type="entry name" value="TRANSMEMBRANE EMP24 DOMAIN-CONTAINING PROTEIN"/>
    <property type="match status" value="1"/>
</dbReference>
<keyword evidence="3 8" id="KW-0812">Transmembrane</keyword>
<feature type="signal peptide" evidence="11">
    <location>
        <begin position="1"/>
        <end position="17"/>
    </location>
</feature>
<feature type="chain" id="PRO_5020815868" evidence="11">
    <location>
        <begin position="18"/>
        <end position="215"/>
    </location>
</feature>
<comment type="similarity">
    <text evidence="2 8">Belongs to the EMP24/GP25L family.</text>
</comment>
<dbReference type="Pfam" id="PF01105">
    <property type="entry name" value="EMP24_GP25L"/>
    <property type="match status" value="1"/>
</dbReference>
<proteinExistence type="inferred from homology"/>
<evidence type="ECO:0000256" key="8">
    <source>
        <dbReference type="RuleBase" id="RU003827"/>
    </source>
</evidence>
<gene>
    <name evidence="13" type="ORF">BDK51DRAFT_23734</name>
</gene>
<dbReference type="SUPFAM" id="SSF101576">
    <property type="entry name" value="Supernatant protein factor (SPF), C-terminal domain"/>
    <property type="match status" value="1"/>
</dbReference>
<accession>A0A4P9W683</accession>
<keyword evidence="13" id="KW-0675">Receptor</keyword>
<evidence type="ECO:0000256" key="9">
    <source>
        <dbReference type="SAM" id="MobiDB-lite"/>
    </source>
</evidence>
<feature type="domain" description="GOLD" evidence="12">
    <location>
        <begin position="29"/>
        <end position="112"/>
    </location>
</feature>
<keyword evidence="6 10" id="KW-0472">Membrane</keyword>
<keyword evidence="4 11" id="KW-0732">Signal</keyword>
<dbReference type="SMART" id="SM01190">
    <property type="entry name" value="EMP24_GP25L"/>
    <property type="match status" value="1"/>
</dbReference>
<feature type="transmembrane region" description="Helical" evidence="10">
    <location>
        <begin position="181"/>
        <end position="207"/>
    </location>
</feature>
<evidence type="ECO:0000256" key="7">
    <source>
        <dbReference type="ARBA" id="ARBA00037847"/>
    </source>
</evidence>
<evidence type="ECO:0000313" key="13">
    <source>
        <dbReference type="EMBL" id="RKO87814.1"/>
    </source>
</evidence>
<evidence type="ECO:0000256" key="2">
    <source>
        <dbReference type="ARBA" id="ARBA00007104"/>
    </source>
</evidence>
<dbReference type="InterPro" id="IPR009038">
    <property type="entry name" value="GOLD_dom"/>
</dbReference>
<evidence type="ECO:0000256" key="5">
    <source>
        <dbReference type="ARBA" id="ARBA00022989"/>
    </source>
</evidence>
<dbReference type="InterPro" id="IPR036598">
    <property type="entry name" value="GOLD_dom_sf"/>
</dbReference>
<evidence type="ECO:0000256" key="6">
    <source>
        <dbReference type="ARBA" id="ARBA00023136"/>
    </source>
</evidence>
<dbReference type="GO" id="GO:0016020">
    <property type="term" value="C:membrane"/>
    <property type="evidence" value="ECO:0007669"/>
    <property type="project" value="UniProtKB-SubCell"/>
</dbReference>
<evidence type="ECO:0000313" key="14">
    <source>
        <dbReference type="Proteomes" id="UP000269721"/>
    </source>
</evidence>
<dbReference type="AlphaFoldDB" id="A0A4P9W683"/>
<evidence type="ECO:0000256" key="1">
    <source>
        <dbReference type="ARBA" id="ARBA00004479"/>
    </source>
</evidence>
<evidence type="ECO:0000256" key="10">
    <source>
        <dbReference type="SAM" id="Phobius"/>
    </source>
</evidence>
<evidence type="ECO:0000256" key="3">
    <source>
        <dbReference type="ARBA" id="ARBA00022692"/>
    </source>
</evidence>
<keyword evidence="14" id="KW-1185">Reference proteome</keyword>